<dbReference type="GO" id="GO:0022904">
    <property type="term" value="P:respiratory electron transport chain"/>
    <property type="evidence" value="ECO:0007669"/>
    <property type="project" value="InterPro"/>
</dbReference>
<comment type="caution">
    <text evidence="8">The sequence shown here is derived from an EMBL/GenBank/DDBJ whole genome shotgun (WGS) entry which is preliminary data.</text>
</comment>
<comment type="subcellular location">
    <subcellularLocation>
        <location evidence="1">Cell membrane</location>
        <topology evidence="1">Multi-pass membrane protein</topology>
    </subcellularLocation>
</comment>
<reference evidence="8" key="1">
    <citation type="journal article" date="2020" name="mSystems">
        <title>Genome- and Community-Level Interaction Insights into Carbon Utilization and Element Cycling Functions of Hydrothermarchaeota in Hydrothermal Sediment.</title>
        <authorList>
            <person name="Zhou Z."/>
            <person name="Liu Y."/>
            <person name="Xu W."/>
            <person name="Pan J."/>
            <person name="Luo Z.H."/>
            <person name="Li M."/>
        </authorList>
    </citation>
    <scope>NUCLEOTIDE SEQUENCE [LARGE SCALE GENOMIC DNA]</scope>
    <source>
        <strain evidence="8">HyVt-458</strain>
    </source>
</reference>
<evidence type="ECO:0000256" key="3">
    <source>
        <dbReference type="ARBA" id="ARBA00022692"/>
    </source>
</evidence>
<protein>
    <submittedName>
        <fullName evidence="8">Cytochrome b/b6 domain-containing protein</fullName>
    </submittedName>
</protein>
<keyword evidence="5 6" id="KW-0472">Membrane</keyword>
<feature type="transmembrane region" description="Helical" evidence="6">
    <location>
        <begin position="52"/>
        <end position="71"/>
    </location>
</feature>
<sequence length="221" mass="25344">MKHPEIRRRLIWSKTLRWCHWGMTLSVLVLLFSGWLITWIPEKADSLDDAHYVGAAVLIAVLTIRLWLLLLGKSNDLLKNLLPNRHQLRQGWQVLRSYLSLGKIPLPKWYAHNPLWAPLYLFLFAVLLLQIFSGLLLLNQITLLGELSIRQMHILGFQVISLFTLLHILASFFHDAKDTGSDISAMVNGHRIFIIESQQPETPQSSTVISLDSLKKTINKP</sequence>
<evidence type="ECO:0000256" key="2">
    <source>
        <dbReference type="ARBA" id="ARBA00022475"/>
    </source>
</evidence>
<feature type="transmembrane region" description="Helical" evidence="6">
    <location>
        <begin position="21"/>
        <end position="40"/>
    </location>
</feature>
<proteinExistence type="predicted"/>
<keyword evidence="4 6" id="KW-1133">Transmembrane helix</keyword>
<dbReference type="InterPro" id="IPR011577">
    <property type="entry name" value="Cyt_b561_bac/Ni-Hgenase"/>
</dbReference>
<dbReference type="Proteomes" id="UP000886339">
    <property type="component" value="Unassembled WGS sequence"/>
</dbReference>
<dbReference type="SUPFAM" id="SSF81342">
    <property type="entry name" value="Transmembrane di-heme cytochromes"/>
    <property type="match status" value="1"/>
</dbReference>
<dbReference type="EMBL" id="DRLF01000129">
    <property type="protein sequence ID" value="HEC05878.1"/>
    <property type="molecule type" value="Genomic_DNA"/>
</dbReference>
<name>A0A831RWY5_9GAMM</name>
<evidence type="ECO:0000313" key="8">
    <source>
        <dbReference type="EMBL" id="HEC05878.1"/>
    </source>
</evidence>
<keyword evidence="3 6" id="KW-0812">Transmembrane</keyword>
<dbReference type="PANTHER" id="PTHR30485:SF2">
    <property type="entry name" value="BLL0597 PROTEIN"/>
    <property type="match status" value="1"/>
</dbReference>
<keyword evidence="2" id="KW-1003">Cell membrane</keyword>
<dbReference type="Gene3D" id="1.20.950.20">
    <property type="entry name" value="Transmembrane di-heme cytochromes, Chain C"/>
    <property type="match status" value="1"/>
</dbReference>
<evidence type="ECO:0000259" key="7">
    <source>
        <dbReference type="Pfam" id="PF01292"/>
    </source>
</evidence>
<gene>
    <name evidence="8" type="ORF">ENJ12_03450</name>
</gene>
<dbReference type="InterPro" id="IPR051542">
    <property type="entry name" value="Hydrogenase_cytochrome"/>
</dbReference>
<accession>A0A831RWY5</accession>
<dbReference type="InterPro" id="IPR016174">
    <property type="entry name" value="Di-haem_cyt_TM"/>
</dbReference>
<feature type="domain" description="Cytochrome b561 bacterial/Ni-hydrogenase" evidence="7">
    <location>
        <begin position="12"/>
        <end position="189"/>
    </location>
</feature>
<dbReference type="GO" id="GO:0005886">
    <property type="term" value="C:plasma membrane"/>
    <property type="evidence" value="ECO:0007669"/>
    <property type="project" value="UniProtKB-SubCell"/>
</dbReference>
<dbReference type="PANTHER" id="PTHR30485">
    <property type="entry name" value="NI/FE-HYDROGENASE 1 B-TYPE CYTOCHROME SUBUNIT"/>
    <property type="match status" value="1"/>
</dbReference>
<dbReference type="GO" id="GO:0020037">
    <property type="term" value="F:heme binding"/>
    <property type="evidence" value="ECO:0007669"/>
    <property type="project" value="TreeGrafter"/>
</dbReference>
<feature type="transmembrane region" description="Helical" evidence="6">
    <location>
        <begin position="153"/>
        <end position="173"/>
    </location>
</feature>
<dbReference type="AlphaFoldDB" id="A0A831RWY5"/>
<evidence type="ECO:0000256" key="1">
    <source>
        <dbReference type="ARBA" id="ARBA00004651"/>
    </source>
</evidence>
<dbReference type="GO" id="GO:0009055">
    <property type="term" value="F:electron transfer activity"/>
    <property type="evidence" value="ECO:0007669"/>
    <property type="project" value="InterPro"/>
</dbReference>
<evidence type="ECO:0000256" key="6">
    <source>
        <dbReference type="SAM" id="Phobius"/>
    </source>
</evidence>
<evidence type="ECO:0000256" key="4">
    <source>
        <dbReference type="ARBA" id="ARBA00022989"/>
    </source>
</evidence>
<feature type="transmembrane region" description="Helical" evidence="6">
    <location>
        <begin position="119"/>
        <end position="141"/>
    </location>
</feature>
<evidence type="ECO:0000256" key="5">
    <source>
        <dbReference type="ARBA" id="ARBA00023136"/>
    </source>
</evidence>
<dbReference type="Pfam" id="PF01292">
    <property type="entry name" value="Ni_hydr_CYTB"/>
    <property type="match status" value="1"/>
</dbReference>
<organism evidence="8">
    <name type="scientific">Thiolapillus brandeum</name>
    <dbReference type="NCBI Taxonomy" id="1076588"/>
    <lineage>
        <taxon>Bacteria</taxon>
        <taxon>Pseudomonadati</taxon>
        <taxon>Pseudomonadota</taxon>
        <taxon>Gammaproteobacteria</taxon>
        <taxon>Chromatiales</taxon>
        <taxon>Sedimenticolaceae</taxon>
        <taxon>Thiolapillus</taxon>
    </lineage>
</organism>